<dbReference type="Proteomes" id="UP000184356">
    <property type="component" value="Unassembled WGS sequence"/>
</dbReference>
<feature type="domain" description="GPI inositol-deacylase winged helix" evidence="2">
    <location>
        <begin position="454"/>
        <end position="534"/>
    </location>
</feature>
<keyword evidence="5" id="KW-1185">Reference proteome</keyword>
<dbReference type="PANTHER" id="PTHR10039">
    <property type="entry name" value="AMELOGENIN"/>
    <property type="match status" value="1"/>
</dbReference>
<dbReference type="VEuPathDB" id="FungiDB:ASPSYDRAFT_499430"/>
<dbReference type="PANTHER" id="PTHR10039:SF15">
    <property type="entry name" value="NACHT DOMAIN-CONTAINING PROTEIN"/>
    <property type="match status" value="1"/>
</dbReference>
<evidence type="ECO:0000256" key="1">
    <source>
        <dbReference type="ARBA" id="ARBA00022737"/>
    </source>
</evidence>
<accession>A0A1L9T2H8</accession>
<evidence type="ECO:0000313" key="5">
    <source>
        <dbReference type="Proteomes" id="UP000184356"/>
    </source>
</evidence>
<reference evidence="5" key="1">
    <citation type="journal article" date="2017" name="Genome Biol.">
        <title>Comparative genomics reveals high biological diversity and specific adaptations in the industrially and medically important fungal genus Aspergillus.</title>
        <authorList>
            <person name="de Vries R.P."/>
            <person name="Riley R."/>
            <person name="Wiebenga A."/>
            <person name="Aguilar-Osorio G."/>
            <person name="Amillis S."/>
            <person name="Uchima C.A."/>
            <person name="Anderluh G."/>
            <person name="Asadollahi M."/>
            <person name="Askin M."/>
            <person name="Barry K."/>
            <person name="Battaglia E."/>
            <person name="Bayram O."/>
            <person name="Benocci T."/>
            <person name="Braus-Stromeyer S.A."/>
            <person name="Caldana C."/>
            <person name="Canovas D."/>
            <person name="Cerqueira G.C."/>
            <person name="Chen F."/>
            <person name="Chen W."/>
            <person name="Choi C."/>
            <person name="Clum A."/>
            <person name="Dos Santos R.A."/>
            <person name="Damasio A.R."/>
            <person name="Diallinas G."/>
            <person name="Emri T."/>
            <person name="Fekete E."/>
            <person name="Flipphi M."/>
            <person name="Freyberg S."/>
            <person name="Gallo A."/>
            <person name="Gournas C."/>
            <person name="Habgood R."/>
            <person name="Hainaut M."/>
            <person name="Harispe M.L."/>
            <person name="Henrissat B."/>
            <person name="Hilden K.S."/>
            <person name="Hope R."/>
            <person name="Hossain A."/>
            <person name="Karabika E."/>
            <person name="Karaffa L."/>
            <person name="Karanyi Z."/>
            <person name="Krasevec N."/>
            <person name="Kuo A."/>
            <person name="Kusch H."/>
            <person name="LaButti K."/>
            <person name="Lagendijk E.L."/>
            <person name="Lapidus A."/>
            <person name="Levasseur A."/>
            <person name="Lindquist E."/>
            <person name="Lipzen A."/>
            <person name="Logrieco A.F."/>
            <person name="MacCabe A."/>
            <person name="Maekelae M.R."/>
            <person name="Malavazi I."/>
            <person name="Melin P."/>
            <person name="Meyer V."/>
            <person name="Mielnichuk N."/>
            <person name="Miskei M."/>
            <person name="Molnar A.P."/>
            <person name="Mule G."/>
            <person name="Ngan C.Y."/>
            <person name="Orejas M."/>
            <person name="Orosz E."/>
            <person name="Ouedraogo J.P."/>
            <person name="Overkamp K.M."/>
            <person name="Park H.-S."/>
            <person name="Perrone G."/>
            <person name="Piumi F."/>
            <person name="Punt P.J."/>
            <person name="Ram A.F."/>
            <person name="Ramon A."/>
            <person name="Rauscher S."/>
            <person name="Record E."/>
            <person name="Riano-Pachon D.M."/>
            <person name="Robert V."/>
            <person name="Roehrig J."/>
            <person name="Ruller R."/>
            <person name="Salamov A."/>
            <person name="Salih N.S."/>
            <person name="Samson R.A."/>
            <person name="Sandor E."/>
            <person name="Sanguinetti M."/>
            <person name="Schuetze T."/>
            <person name="Sepcic K."/>
            <person name="Shelest E."/>
            <person name="Sherlock G."/>
            <person name="Sophianopoulou V."/>
            <person name="Squina F.M."/>
            <person name="Sun H."/>
            <person name="Susca A."/>
            <person name="Todd R.B."/>
            <person name="Tsang A."/>
            <person name="Unkles S.E."/>
            <person name="van de Wiele N."/>
            <person name="van Rossen-Uffink D."/>
            <person name="Oliveira J.V."/>
            <person name="Vesth T.C."/>
            <person name="Visser J."/>
            <person name="Yu J.-H."/>
            <person name="Zhou M."/>
            <person name="Andersen M.R."/>
            <person name="Archer D.B."/>
            <person name="Baker S.E."/>
            <person name="Benoit I."/>
            <person name="Brakhage A.A."/>
            <person name="Braus G.H."/>
            <person name="Fischer R."/>
            <person name="Frisvad J.C."/>
            <person name="Goldman G.H."/>
            <person name="Houbraken J."/>
            <person name="Oakley B."/>
            <person name="Pocsi I."/>
            <person name="Scazzocchio C."/>
            <person name="Seiboth B."/>
            <person name="vanKuyk P.A."/>
            <person name="Wortman J."/>
            <person name="Dyer P.S."/>
            <person name="Grigoriev I.V."/>
        </authorList>
    </citation>
    <scope>NUCLEOTIDE SEQUENCE [LARGE SCALE GENOMIC DNA]</scope>
    <source>
        <strain evidence="5">CBS 593.65</strain>
    </source>
</reference>
<dbReference type="InterPro" id="IPR054471">
    <property type="entry name" value="GPIID_WHD"/>
</dbReference>
<dbReference type="EMBL" id="KV878596">
    <property type="protein sequence ID" value="OJJ53652.1"/>
    <property type="molecule type" value="Genomic_DNA"/>
</dbReference>
<dbReference type="InterPro" id="IPR056884">
    <property type="entry name" value="NPHP3-like_N"/>
</dbReference>
<protein>
    <submittedName>
        <fullName evidence="4">Uncharacterized protein</fullName>
    </submittedName>
</protein>
<keyword evidence="1" id="KW-0677">Repeat</keyword>
<dbReference type="OrthoDB" id="195446at2759"/>
<dbReference type="SUPFAM" id="SSF52540">
    <property type="entry name" value="P-loop containing nucleoside triphosphate hydrolases"/>
    <property type="match status" value="1"/>
</dbReference>
<gene>
    <name evidence="4" type="ORF">ASPSYDRAFT_499430</name>
</gene>
<dbReference type="Pfam" id="PF22939">
    <property type="entry name" value="WHD_GPIID"/>
    <property type="match status" value="1"/>
</dbReference>
<dbReference type="RefSeq" id="XP_040697458.1">
    <property type="nucleotide sequence ID" value="XM_040847973.1"/>
</dbReference>
<evidence type="ECO:0000313" key="4">
    <source>
        <dbReference type="EMBL" id="OJJ53652.1"/>
    </source>
</evidence>
<feature type="domain" description="Nephrocystin 3-like N-terminal" evidence="3">
    <location>
        <begin position="167"/>
        <end position="333"/>
    </location>
</feature>
<evidence type="ECO:0000259" key="2">
    <source>
        <dbReference type="Pfam" id="PF22939"/>
    </source>
</evidence>
<dbReference type="Pfam" id="PF24883">
    <property type="entry name" value="NPHP3_N"/>
    <property type="match status" value="1"/>
</dbReference>
<dbReference type="AlphaFoldDB" id="A0A1L9T2H8"/>
<dbReference type="Gene3D" id="3.40.50.300">
    <property type="entry name" value="P-loop containing nucleotide triphosphate hydrolases"/>
    <property type="match status" value="1"/>
</dbReference>
<dbReference type="InterPro" id="IPR027417">
    <property type="entry name" value="P-loop_NTPase"/>
</dbReference>
<name>A0A1L9T2H8_9EURO</name>
<proteinExistence type="predicted"/>
<evidence type="ECO:0000259" key="3">
    <source>
        <dbReference type="Pfam" id="PF24883"/>
    </source>
</evidence>
<dbReference type="STRING" id="1036612.A0A1L9T2H8"/>
<organism evidence="4 5">
    <name type="scientific">Aspergillus sydowii CBS 593.65</name>
    <dbReference type="NCBI Taxonomy" id="1036612"/>
    <lineage>
        <taxon>Eukaryota</taxon>
        <taxon>Fungi</taxon>
        <taxon>Dikarya</taxon>
        <taxon>Ascomycota</taxon>
        <taxon>Pezizomycotina</taxon>
        <taxon>Eurotiomycetes</taxon>
        <taxon>Eurotiomycetidae</taxon>
        <taxon>Eurotiales</taxon>
        <taxon>Aspergillaceae</taxon>
        <taxon>Aspergillus</taxon>
        <taxon>Aspergillus subgen. Nidulantes</taxon>
    </lineage>
</organism>
<dbReference type="GeneID" id="63764046"/>
<sequence>MSFGFSIGDFLGIIKDIHHIRRVFNGAPAQFKFLNDEVRRLSILIQDVETYIPSAAQKDKLEQIANDCKNLTQDIWKAIGKYREIGQNPSINHVWKRLKLDPEDVRELRDRVCSVIDALTAINVRITQDQVQELVNYKNEEQHQKYLDWLSSESFAADRGKPIYQSGTGRWFIESPGFQAWIQYPGQTLFCPGIPGAGKTNMASIVVDELNHRHGNDPSVGIAYIFCSFRYCDDPRQSPDNVLASMIRQLIQRLPRLPSTVQLLCEKYRSNGSRPSFNDLSKVFRDVVQMTLKQAFIVIDALDECKPVTISRILSQIFETQASRNLNLLSTSRSVPAIETRFQGRPFQEIRATKEDVMRYLKARLENCEEDCALIRRPTLQEKAVLVISDSVKGMFLLAQLYLDSLISAPRAKEINDGLERLINRSSQTDEGNIAVDDAYRDVVERINNQDPHRQRLAKDTLSWVICAKRPLTTLELRTALTIEPGESDLNEEDLYDLEDIISSCAGLITVGSDGTKEVVQLAHYTMQEYFTRHQAAFFPDADKTITASCLTYLSYDIFRQGMCSNDIKFEARLSQYPLYSYAAKNWGHHARVHATIDDLLLRFLGNTCVLDASVQALFSLKGYYGFESYCLRVPLGFTAFHLTAWFGKYCSSLSASVMGRVPGTL</sequence>